<keyword evidence="2" id="KW-1185">Reference proteome</keyword>
<evidence type="ECO:0000313" key="1">
    <source>
        <dbReference type="EMBL" id="KAF0747864.1"/>
    </source>
</evidence>
<sequence length="73" mass="8548">MNLICSDLRSRLTVTNISSLMFININGPPVAIWNPTNYVKLWLIKHRFSNDNRSRKVAQIKSYEEKASLWKIL</sequence>
<dbReference type="Proteomes" id="UP000478052">
    <property type="component" value="Unassembled WGS sequence"/>
</dbReference>
<accession>A0A6G0Y2Q9</accession>
<proteinExistence type="predicted"/>
<organism evidence="1 2">
    <name type="scientific">Aphis craccivora</name>
    <name type="common">Cowpea aphid</name>
    <dbReference type="NCBI Taxonomy" id="307492"/>
    <lineage>
        <taxon>Eukaryota</taxon>
        <taxon>Metazoa</taxon>
        <taxon>Ecdysozoa</taxon>
        <taxon>Arthropoda</taxon>
        <taxon>Hexapoda</taxon>
        <taxon>Insecta</taxon>
        <taxon>Pterygota</taxon>
        <taxon>Neoptera</taxon>
        <taxon>Paraneoptera</taxon>
        <taxon>Hemiptera</taxon>
        <taxon>Sternorrhyncha</taxon>
        <taxon>Aphidomorpha</taxon>
        <taxon>Aphidoidea</taxon>
        <taxon>Aphididae</taxon>
        <taxon>Aphidini</taxon>
        <taxon>Aphis</taxon>
        <taxon>Aphis</taxon>
    </lineage>
</organism>
<name>A0A6G0Y2Q9_APHCR</name>
<keyword evidence="1" id="KW-0436">Ligase</keyword>
<protein>
    <submittedName>
        <fullName evidence="1">E3 SUMO-protein ligase KIAA1586-like</fullName>
    </submittedName>
</protein>
<dbReference type="AlphaFoldDB" id="A0A6G0Y2Q9"/>
<reference evidence="1 2" key="1">
    <citation type="submission" date="2019-08" db="EMBL/GenBank/DDBJ databases">
        <title>Whole genome of Aphis craccivora.</title>
        <authorList>
            <person name="Voronova N.V."/>
            <person name="Shulinski R.S."/>
            <person name="Bandarenka Y.V."/>
            <person name="Zhorov D.G."/>
            <person name="Warner D."/>
        </authorList>
    </citation>
    <scope>NUCLEOTIDE SEQUENCE [LARGE SCALE GENOMIC DNA]</scope>
    <source>
        <strain evidence="1">180601</strain>
        <tissue evidence="1">Whole Body</tissue>
    </source>
</reference>
<gene>
    <name evidence="1" type="ORF">FWK35_00020959</name>
</gene>
<dbReference type="GO" id="GO:0016874">
    <property type="term" value="F:ligase activity"/>
    <property type="evidence" value="ECO:0007669"/>
    <property type="project" value="UniProtKB-KW"/>
</dbReference>
<dbReference type="EMBL" id="VUJU01006687">
    <property type="protein sequence ID" value="KAF0747864.1"/>
    <property type="molecule type" value="Genomic_DNA"/>
</dbReference>
<evidence type="ECO:0000313" key="2">
    <source>
        <dbReference type="Proteomes" id="UP000478052"/>
    </source>
</evidence>
<dbReference type="OrthoDB" id="6618088at2759"/>
<comment type="caution">
    <text evidence="1">The sequence shown here is derived from an EMBL/GenBank/DDBJ whole genome shotgun (WGS) entry which is preliminary data.</text>
</comment>